<proteinExistence type="predicted"/>
<dbReference type="KEGG" id="hlt:I7X12_19950"/>
<name>A0A7T3KVL7_9EURY</name>
<dbReference type="RefSeq" id="WP_198061751.1">
    <property type="nucleotide sequence ID" value="NZ_CP065856.1"/>
</dbReference>
<dbReference type="GeneID" id="60590817"/>
<dbReference type="EMBL" id="CP065856">
    <property type="protein sequence ID" value="QPV62955.1"/>
    <property type="molecule type" value="Genomic_DNA"/>
</dbReference>
<keyword evidence="3" id="KW-1185">Reference proteome</keyword>
<evidence type="ECO:0000313" key="2">
    <source>
        <dbReference type="EMBL" id="QPV62955.1"/>
    </source>
</evidence>
<dbReference type="Proteomes" id="UP000595001">
    <property type="component" value="Chromosome"/>
</dbReference>
<organism evidence="2 3">
    <name type="scientific">Halosimplex litoreum</name>
    <dbReference type="NCBI Taxonomy" id="1198301"/>
    <lineage>
        <taxon>Archaea</taxon>
        <taxon>Methanobacteriati</taxon>
        <taxon>Methanobacteriota</taxon>
        <taxon>Stenosarchaea group</taxon>
        <taxon>Halobacteria</taxon>
        <taxon>Halobacteriales</taxon>
        <taxon>Haloarculaceae</taxon>
        <taxon>Halosimplex</taxon>
    </lineage>
</organism>
<evidence type="ECO:0000259" key="1">
    <source>
        <dbReference type="Pfam" id="PF08350"/>
    </source>
</evidence>
<gene>
    <name evidence="2" type="ORF">I7X12_19950</name>
</gene>
<evidence type="ECO:0000313" key="3">
    <source>
        <dbReference type="Proteomes" id="UP000595001"/>
    </source>
</evidence>
<protein>
    <submittedName>
        <fullName evidence="2">DUF1724 domain-containing protein</fullName>
    </submittedName>
</protein>
<sequence length="263" mass="29067">MSSESIVGYVLGSSVRTDVLLAVVVERRSMAALIDAVEASESAVYNAVGDLERKGLVRSLETDWAATGSGQLVADLIEQQGNLCRLLADDYWRSHDVSALPRRFRLRLTELAGAEVVRASDTDPHAVVREVRDRVDRAGTNVDIVTPIYQAEYEAVMPDSADARLLVDESVALDALERVDSPDEADQWTETTVRVLDADVGIAVTDEEVMLSLPTIDGQWDSRTEVVAADDRAMEWGRDLFEHYWDRATPNDEFVAEYVADPP</sequence>
<reference evidence="2 3" key="1">
    <citation type="submission" date="2020-12" db="EMBL/GenBank/DDBJ databases">
        <title>Halosimplex halophilum sp. nov. and Halosimplex salinum sp. nov., two new members of the genus Halosimplex.</title>
        <authorList>
            <person name="Cui H.L."/>
        </authorList>
    </citation>
    <scope>NUCLEOTIDE SEQUENCE [LARGE SCALE GENOMIC DNA]</scope>
    <source>
        <strain evidence="2 3">YGH94</strain>
    </source>
</reference>
<dbReference type="Pfam" id="PF08350">
    <property type="entry name" value="FilR1_middle"/>
    <property type="match status" value="1"/>
</dbReference>
<feature type="domain" description="Methanogenesis regulatory protein FilR1 middle" evidence="1">
    <location>
        <begin position="124"/>
        <end position="247"/>
    </location>
</feature>
<dbReference type="OrthoDB" id="11410at2157"/>
<dbReference type="InterPro" id="IPR013561">
    <property type="entry name" value="FilR1_middle_dom"/>
</dbReference>
<accession>A0A7T3KVL7</accession>
<dbReference type="AlphaFoldDB" id="A0A7T3KVL7"/>